<feature type="domain" description="Cyclic nucleotide-binding" evidence="2">
    <location>
        <begin position="1"/>
        <end position="33"/>
    </location>
</feature>
<keyword evidence="4" id="KW-1185">Reference proteome</keyword>
<dbReference type="EMBL" id="JARKIF010000005">
    <property type="protein sequence ID" value="KAJ7639173.1"/>
    <property type="molecule type" value="Genomic_DNA"/>
</dbReference>
<proteinExistence type="predicted"/>
<organism evidence="3 4">
    <name type="scientific">Roridomyces roridus</name>
    <dbReference type="NCBI Taxonomy" id="1738132"/>
    <lineage>
        <taxon>Eukaryota</taxon>
        <taxon>Fungi</taxon>
        <taxon>Dikarya</taxon>
        <taxon>Basidiomycota</taxon>
        <taxon>Agaricomycotina</taxon>
        <taxon>Agaricomycetes</taxon>
        <taxon>Agaricomycetidae</taxon>
        <taxon>Agaricales</taxon>
        <taxon>Marasmiineae</taxon>
        <taxon>Mycenaceae</taxon>
        <taxon>Roridomyces</taxon>
    </lineage>
</organism>
<name>A0AAD7C5A8_9AGAR</name>
<dbReference type="Proteomes" id="UP001221142">
    <property type="component" value="Unassembled WGS sequence"/>
</dbReference>
<evidence type="ECO:0000313" key="4">
    <source>
        <dbReference type="Proteomes" id="UP001221142"/>
    </source>
</evidence>
<evidence type="ECO:0000256" key="1">
    <source>
        <dbReference type="SAM" id="MobiDB-lite"/>
    </source>
</evidence>
<comment type="caution">
    <text evidence="3">The sequence shown here is derived from an EMBL/GenBank/DDBJ whole genome shotgun (WGS) entry which is preliminary data.</text>
</comment>
<accession>A0AAD7C5A8</accession>
<dbReference type="PROSITE" id="PS50042">
    <property type="entry name" value="CNMP_BINDING_3"/>
    <property type="match status" value="1"/>
</dbReference>
<evidence type="ECO:0000259" key="2">
    <source>
        <dbReference type="PROSITE" id="PS50042"/>
    </source>
</evidence>
<feature type="compositionally biased region" description="Low complexity" evidence="1">
    <location>
        <begin position="309"/>
        <end position="320"/>
    </location>
</feature>
<reference evidence="3" key="1">
    <citation type="submission" date="2023-03" db="EMBL/GenBank/DDBJ databases">
        <title>Massive genome expansion in bonnet fungi (Mycena s.s.) driven by repeated elements and novel gene families across ecological guilds.</title>
        <authorList>
            <consortium name="Lawrence Berkeley National Laboratory"/>
            <person name="Harder C.B."/>
            <person name="Miyauchi S."/>
            <person name="Viragh M."/>
            <person name="Kuo A."/>
            <person name="Thoen E."/>
            <person name="Andreopoulos B."/>
            <person name="Lu D."/>
            <person name="Skrede I."/>
            <person name="Drula E."/>
            <person name="Henrissat B."/>
            <person name="Morin E."/>
            <person name="Kohler A."/>
            <person name="Barry K."/>
            <person name="LaButti K."/>
            <person name="Morin E."/>
            <person name="Salamov A."/>
            <person name="Lipzen A."/>
            <person name="Mereny Z."/>
            <person name="Hegedus B."/>
            <person name="Baldrian P."/>
            <person name="Stursova M."/>
            <person name="Weitz H."/>
            <person name="Taylor A."/>
            <person name="Grigoriev I.V."/>
            <person name="Nagy L.G."/>
            <person name="Martin F."/>
            <person name="Kauserud H."/>
        </authorList>
    </citation>
    <scope>NUCLEOTIDE SEQUENCE</scope>
    <source>
        <strain evidence="3">9284</strain>
    </source>
</reference>
<dbReference type="AlphaFoldDB" id="A0AAD7C5A8"/>
<gene>
    <name evidence="3" type="ORF">FB45DRAFT_1055336</name>
</gene>
<feature type="region of interest" description="Disordered" evidence="1">
    <location>
        <begin position="309"/>
        <end position="334"/>
    </location>
</feature>
<sequence>MARHPKLYFIDGSLILKAGDGSDTLYNVYRGTMIASSEFFQTMLSLPQEGMQVLMETGDTKSWLQQAKDLGLDGSCDEKALTLPPQFRAQEIEVFLDFMFTQGWMVLKPSPESLCAILKLSHYFVVQRGIDWAKNGLDSPEALLPVMRLSLGFAYGFGDWVRGAFDALFSIPINDFEPAEEYLIGSVAFLTLAKVQQKVLETRIDLAFAPVVVNHSNSCSNHAYCQMQWDGMWKSTDGVLGALLRDEEPGCLVLAGLPSYPHGAMNVECHRRTCDGLQDSDDKPSILKKEERIIDAAVTQLLKSMVSTTRSASPASASTTDLESTDPLSHPGSSGVHVTSISILKNASAQELIRSGNAAYKELLRSNIQSQEEYTNLVRGYLRVTEYCQYIVGLYADLRASLPDDVDASPWQFDPQQPALREAHLDQYQLLLRISPELQWSV</sequence>
<dbReference type="InterPro" id="IPR000595">
    <property type="entry name" value="cNMP-bd_dom"/>
</dbReference>
<evidence type="ECO:0000313" key="3">
    <source>
        <dbReference type="EMBL" id="KAJ7639173.1"/>
    </source>
</evidence>
<protein>
    <recommendedName>
        <fullName evidence="2">Cyclic nucleotide-binding domain-containing protein</fullName>
    </recommendedName>
</protein>